<keyword evidence="2" id="KW-0408">Iron</keyword>
<dbReference type="InterPro" id="IPR050926">
    <property type="entry name" value="Aconitase/IPM_isomerase"/>
</dbReference>
<comment type="caution">
    <text evidence="6">The sequence shown here is derived from an EMBL/GenBank/DDBJ whole genome shotgun (WGS) entry which is preliminary data.</text>
</comment>
<dbReference type="InterPro" id="IPR006250">
    <property type="entry name" value="Aconitase_put"/>
</dbReference>
<evidence type="ECO:0000256" key="2">
    <source>
        <dbReference type="ARBA" id="ARBA00023004"/>
    </source>
</evidence>
<dbReference type="SUPFAM" id="SSF53732">
    <property type="entry name" value="Aconitase iron-sulfur domain"/>
    <property type="match status" value="1"/>
</dbReference>
<feature type="domain" description="Aconitase/3-isopropylmalate dehydratase large subunit alpha/beta/alpha" evidence="4">
    <location>
        <begin position="8"/>
        <end position="407"/>
    </location>
</feature>
<dbReference type="PANTHER" id="PTHR43160:SF3">
    <property type="entry name" value="ACONITATE HYDRATASE, MITOCHONDRIAL"/>
    <property type="match status" value="1"/>
</dbReference>
<feature type="domain" description="Aconitase A/isopropylmalate dehydratase small subunit swivel" evidence="5">
    <location>
        <begin position="533"/>
        <end position="586"/>
    </location>
</feature>
<dbReference type="GO" id="GO:0003994">
    <property type="term" value="F:aconitate hydratase activity"/>
    <property type="evidence" value="ECO:0007669"/>
    <property type="project" value="UniProtKB-EC"/>
</dbReference>
<accession>A0A7C3V3K1</accession>
<evidence type="ECO:0000259" key="4">
    <source>
        <dbReference type="Pfam" id="PF00330"/>
    </source>
</evidence>
<sequence>MTKTMVEQVMAAHLVSGELVPGAEVALKIDHTLTQDATGTLAYLEFEAMGVDRAQPEVAVSYVDHNLLQTDYRNADDHRFLRSIAARYGLYFSPAGNGICHQVHLECFSAPGKTLIGSDSHTPTAGGAGMLAFGAGGLDVALALAGQPFYLVMPEVIGINLTGRFPAWVSAKDVILELLRRLTVKGGFGKILEYFGPALKYLQVPERATIANMGAELGATTSIFPSDAQTEKFLSLQGRLNDWRPLKPLGRPRYASVQEVNLSDLEPLIACPSSPDKVVPVREVEGLPVEQVLIGSCANSSWRDLMVVSRALQGRQVHPRVSLEINPGSRQVLENLALAGGLVPLLEAGARVMPPGCWGCIGMGQAPPTGAVSVRTFTRNFPGRSGTKGDQVYLATPETAVAAAIFGEIADPRRLGAYPRLNHPRYFLVNGRHVVPPPPPGEPVAVVRGPNIVPFPKLSPLPDTWRGKVWLKAGDNVTTDDILPAGTEILPLRSNLPAISRYAFCRLDPNFIKRVKEQAELAWEGDQVLKEGAVVGGENYGQGSSREHAALAPRFLGVRVKVVKSFARIHLANLINFGILPLTFENPEDYHALQEEEVLELPEVRERLRRGDKRLPLLVLGPEGQKEREIWVRVDLSERQRRMIALGGALNLARGEQDR</sequence>
<evidence type="ECO:0000259" key="5">
    <source>
        <dbReference type="Pfam" id="PF00694"/>
    </source>
</evidence>
<keyword evidence="6" id="KW-0456">Lyase</keyword>
<dbReference type="InterPro" id="IPR015928">
    <property type="entry name" value="Aconitase/3IPM_dehydase_swvl"/>
</dbReference>
<keyword evidence="1" id="KW-0479">Metal-binding</keyword>
<evidence type="ECO:0000313" key="6">
    <source>
        <dbReference type="EMBL" id="HGF32935.1"/>
    </source>
</evidence>
<evidence type="ECO:0000256" key="1">
    <source>
        <dbReference type="ARBA" id="ARBA00022723"/>
    </source>
</evidence>
<proteinExistence type="predicted"/>
<dbReference type="PANTHER" id="PTHR43160">
    <property type="entry name" value="ACONITATE HYDRATASE B"/>
    <property type="match status" value="1"/>
</dbReference>
<dbReference type="GO" id="GO:0051539">
    <property type="term" value="F:4 iron, 4 sulfur cluster binding"/>
    <property type="evidence" value="ECO:0007669"/>
    <property type="project" value="TreeGrafter"/>
</dbReference>
<dbReference type="Pfam" id="PF00694">
    <property type="entry name" value="Aconitase_C"/>
    <property type="match status" value="1"/>
</dbReference>
<dbReference type="Gene3D" id="3.30.499.10">
    <property type="entry name" value="Aconitase, domain 3"/>
    <property type="match status" value="2"/>
</dbReference>
<dbReference type="GO" id="GO:0006099">
    <property type="term" value="P:tricarboxylic acid cycle"/>
    <property type="evidence" value="ECO:0007669"/>
    <property type="project" value="TreeGrafter"/>
</dbReference>
<dbReference type="AlphaFoldDB" id="A0A7C3V3K1"/>
<dbReference type="GO" id="GO:0005829">
    <property type="term" value="C:cytosol"/>
    <property type="evidence" value="ECO:0007669"/>
    <property type="project" value="TreeGrafter"/>
</dbReference>
<evidence type="ECO:0000256" key="3">
    <source>
        <dbReference type="ARBA" id="ARBA00023014"/>
    </source>
</evidence>
<dbReference type="InterPro" id="IPR036008">
    <property type="entry name" value="Aconitase_4Fe-4S_dom"/>
</dbReference>
<dbReference type="GO" id="GO:0046872">
    <property type="term" value="F:metal ion binding"/>
    <property type="evidence" value="ECO:0007669"/>
    <property type="project" value="UniProtKB-KW"/>
</dbReference>
<dbReference type="NCBIfam" id="NF005558">
    <property type="entry name" value="PRK07229.1"/>
    <property type="match status" value="1"/>
</dbReference>
<dbReference type="Gene3D" id="3.20.19.10">
    <property type="entry name" value="Aconitase, domain 4"/>
    <property type="match status" value="1"/>
</dbReference>
<dbReference type="InterPro" id="IPR000573">
    <property type="entry name" value="AconitaseA/IPMdHydase_ssu_swvl"/>
</dbReference>
<dbReference type="Pfam" id="PF00330">
    <property type="entry name" value="Aconitase"/>
    <property type="match status" value="1"/>
</dbReference>
<dbReference type="InterPro" id="IPR015931">
    <property type="entry name" value="Acnase/IPM_dHydase_lsu_aba_1/3"/>
</dbReference>
<organism evidence="6">
    <name type="scientific">Desulfobacca acetoxidans</name>
    <dbReference type="NCBI Taxonomy" id="60893"/>
    <lineage>
        <taxon>Bacteria</taxon>
        <taxon>Pseudomonadati</taxon>
        <taxon>Thermodesulfobacteriota</taxon>
        <taxon>Desulfobaccia</taxon>
        <taxon>Desulfobaccales</taxon>
        <taxon>Desulfobaccaceae</taxon>
        <taxon>Desulfobacca</taxon>
    </lineage>
</organism>
<dbReference type="InterPro" id="IPR001030">
    <property type="entry name" value="Acoase/IPM_deHydtase_lsu_aba"/>
</dbReference>
<reference evidence="6" key="1">
    <citation type="journal article" date="2020" name="mSystems">
        <title>Genome- and Community-Level Interaction Insights into Carbon Utilization and Element Cycling Functions of Hydrothermarchaeota in Hydrothermal Sediment.</title>
        <authorList>
            <person name="Zhou Z."/>
            <person name="Liu Y."/>
            <person name="Xu W."/>
            <person name="Pan J."/>
            <person name="Luo Z.H."/>
            <person name="Li M."/>
        </authorList>
    </citation>
    <scope>NUCLEOTIDE SEQUENCE [LARGE SCALE GENOMIC DNA]</scope>
    <source>
        <strain evidence="6">SpSt-897</strain>
    </source>
</reference>
<dbReference type="NCBIfam" id="TIGR01342">
    <property type="entry name" value="acon_putative"/>
    <property type="match status" value="1"/>
</dbReference>
<gene>
    <name evidence="6" type="ORF">ENW96_00910</name>
</gene>
<dbReference type="EC" id="4.2.1.3" evidence="6"/>
<keyword evidence="3" id="KW-0411">Iron-sulfur</keyword>
<dbReference type="EMBL" id="DTMF01000025">
    <property type="protein sequence ID" value="HGF32935.1"/>
    <property type="molecule type" value="Genomic_DNA"/>
</dbReference>
<dbReference type="PRINTS" id="PR00415">
    <property type="entry name" value="ACONITASE"/>
</dbReference>
<dbReference type="SUPFAM" id="SSF52016">
    <property type="entry name" value="LeuD/IlvD-like"/>
    <property type="match status" value="1"/>
</dbReference>
<protein>
    <submittedName>
        <fullName evidence="6">Aconitate hydratase</fullName>
        <ecNumber evidence="6">4.2.1.3</ecNumber>
    </submittedName>
</protein>
<name>A0A7C3V3K1_9BACT</name>